<feature type="signal peptide" evidence="2">
    <location>
        <begin position="1"/>
        <end position="22"/>
    </location>
</feature>
<dbReference type="AlphaFoldDB" id="A0A1G6N4D5"/>
<dbReference type="EMBL" id="FMYO01000009">
    <property type="protein sequence ID" value="SDC62702.1"/>
    <property type="molecule type" value="Genomic_DNA"/>
</dbReference>
<dbReference type="OrthoDB" id="6717527at2"/>
<protein>
    <recommendedName>
        <fullName evidence="5">LTXXQ motif family protein</fullName>
    </recommendedName>
</protein>
<feature type="compositionally biased region" description="Basic and acidic residues" evidence="1">
    <location>
        <begin position="30"/>
        <end position="42"/>
    </location>
</feature>
<evidence type="ECO:0000256" key="2">
    <source>
        <dbReference type="SAM" id="SignalP"/>
    </source>
</evidence>
<feature type="region of interest" description="Disordered" evidence="1">
    <location>
        <begin position="26"/>
        <end position="57"/>
    </location>
</feature>
<evidence type="ECO:0008006" key="5">
    <source>
        <dbReference type="Google" id="ProtNLM"/>
    </source>
</evidence>
<evidence type="ECO:0000313" key="3">
    <source>
        <dbReference type="EMBL" id="SDC62702.1"/>
    </source>
</evidence>
<accession>A0A1G6N4D5</accession>
<dbReference type="STRING" id="1226327.SAMN05421732_109100"/>
<keyword evidence="4" id="KW-1185">Reference proteome</keyword>
<evidence type="ECO:0000313" key="4">
    <source>
        <dbReference type="Proteomes" id="UP000243468"/>
    </source>
</evidence>
<dbReference type="RefSeq" id="WP_092820342.1">
    <property type="nucleotide sequence ID" value="NZ_BAABKJ010000014.1"/>
</dbReference>
<gene>
    <name evidence="3" type="ORF">SAMN05421732_109100</name>
</gene>
<feature type="chain" id="PRO_5017293178" description="LTXXQ motif family protein" evidence="2">
    <location>
        <begin position="23"/>
        <end position="216"/>
    </location>
</feature>
<dbReference type="Proteomes" id="UP000243468">
    <property type="component" value="Unassembled WGS sequence"/>
</dbReference>
<feature type="compositionally biased region" description="Basic and acidic residues" evidence="1">
    <location>
        <begin position="48"/>
        <end position="57"/>
    </location>
</feature>
<keyword evidence="2" id="KW-0732">Signal</keyword>
<dbReference type="PROSITE" id="PS51257">
    <property type="entry name" value="PROKAR_LIPOPROTEIN"/>
    <property type="match status" value="1"/>
</dbReference>
<reference evidence="4" key="1">
    <citation type="submission" date="2016-09" db="EMBL/GenBank/DDBJ databases">
        <authorList>
            <person name="Varghese N."/>
            <person name="Submissions S."/>
        </authorList>
    </citation>
    <scope>NUCLEOTIDE SEQUENCE [LARGE SCALE GENOMIC DNA]</scope>
    <source>
        <strain evidence="4">ANC 4667</strain>
    </source>
</reference>
<name>A0A1G6N4D5_9GAMM</name>
<proteinExistence type="predicted"/>
<sequence>MNSMTKMALVGASVLSMGVLTACQSTSTVQDKDGDHPRMMRDHHPKHERNMTPEQREQWQQVRAERQQMMKSMKTACDGKAVGSAVQIKAGERSIAGTCVTHFTPDRAEMKRMRGEMRAMHMQADHRAMQGEMKGMYRMQHDEPLTDAKRAELTRQFDQRLAQHQAHQQAMLKACQGQPHGKAVQVKMGTHTLNGKCEVHFQPKAPMGSTTAKPAS</sequence>
<organism evidence="3 4">
    <name type="scientific">Acinetobacter kookii</name>
    <dbReference type="NCBI Taxonomy" id="1226327"/>
    <lineage>
        <taxon>Bacteria</taxon>
        <taxon>Pseudomonadati</taxon>
        <taxon>Pseudomonadota</taxon>
        <taxon>Gammaproteobacteria</taxon>
        <taxon>Moraxellales</taxon>
        <taxon>Moraxellaceae</taxon>
        <taxon>Acinetobacter</taxon>
    </lineage>
</organism>
<evidence type="ECO:0000256" key="1">
    <source>
        <dbReference type="SAM" id="MobiDB-lite"/>
    </source>
</evidence>